<dbReference type="GO" id="GO:0000398">
    <property type="term" value="P:mRNA splicing, via spliceosome"/>
    <property type="evidence" value="ECO:0007669"/>
    <property type="project" value="InterPro"/>
</dbReference>
<dbReference type="OMA" id="VEWWEAP"/>
<reference evidence="9" key="1">
    <citation type="submission" date="2011-02" db="EMBL/GenBank/DDBJ databases">
        <title>The Genome Sequence of Capsaspora owczarzaki ATCC 30864.</title>
        <authorList>
            <person name="Russ C."/>
            <person name="Cuomo C."/>
            <person name="Burger G."/>
            <person name="Gray M.W."/>
            <person name="Holland P.W.H."/>
            <person name="King N."/>
            <person name="Lang F.B.F."/>
            <person name="Roger A.J."/>
            <person name="Ruiz-Trillo I."/>
            <person name="Young S.K."/>
            <person name="Zeng Q."/>
            <person name="Gargeya S."/>
            <person name="Alvarado L."/>
            <person name="Berlin A."/>
            <person name="Chapman S.B."/>
            <person name="Chen Z."/>
            <person name="Freedman E."/>
            <person name="Gellesch M."/>
            <person name="Goldberg J."/>
            <person name="Griggs A."/>
            <person name="Gujja S."/>
            <person name="Heilman E."/>
            <person name="Heiman D."/>
            <person name="Howarth C."/>
            <person name="Mehta T."/>
            <person name="Neiman D."/>
            <person name="Pearson M."/>
            <person name="Roberts A."/>
            <person name="Saif S."/>
            <person name="Shea T."/>
            <person name="Shenoy N."/>
            <person name="Sisk P."/>
            <person name="Stolte C."/>
            <person name="Sykes S."/>
            <person name="White J."/>
            <person name="Yandava C."/>
            <person name="Haas B."/>
            <person name="Nusbaum C."/>
            <person name="Birren B."/>
        </authorList>
    </citation>
    <scope>NUCLEOTIDE SEQUENCE</scope>
    <source>
        <strain evidence="9">ATCC 30864</strain>
    </source>
</reference>
<keyword evidence="4" id="KW-0539">Nucleus</keyword>
<keyword evidence="3" id="KW-0508">mRNA splicing</keyword>
<evidence type="ECO:0000259" key="7">
    <source>
        <dbReference type="Pfam" id="PF08572"/>
    </source>
</evidence>
<evidence type="ECO:0000256" key="3">
    <source>
        <dbReference type="ARBA" id="ARBA00023187"/>
    </source>
</evidence>
<feature type="domain" description="Pre-mRNA-splicing factor 3" evidence="7">
    <location>
        <begin position="244"/>
        <end position="522"/>
    </location>
</feature>
<feature type="compositionally biased region" description="Basic and acidic residues" evidence="5">
    <location>
        <begin position="216"/>
        <end position="240"/>
    </location>
</feature>
<evidence type="ECO:0000256" key="2">
    <source>
        <dbReference type="ARBA" id="ARBA00022664"/>
    </source>
</evidence>
<feature type="compositionally biased region" description="Acidic residues" evidence="5">
    <location>
        <begin position="622"/>
        <end position="639"/>
    </location>
</feature>
<sequence length="708" mass="77833">MSLTDSEATEVRTWMHRALAAITGGAASDAAVVNSAITLYRSNATREQLAQELTRSLNGNASAASGLASGLLHEIGQAKARTIKARFESLAGASRLGPAAAAAAAATTIQPAHPPATAAAPAAAPAVQLQFSSSAIQASIQQAQQLLERKRAAEEASEAERKRMRRDLDDAAPPMPKVNIDSQGRMVDTSGKIIEDAPKFVPTMQVNIRAATAKQQREEERLQQKEAWKAQEAAEREAARPENNPYYDPRLGGGASQRAARSMRFHQPGKFENQAHQIRARAQLEMLQQEIANAAKKTALSSATKLALIVSNRDSAMDEMVPDIEWWDAEVLTAPDPSTATNLGTRDRPLTQVSYPDFPVLSTEELTLAFSTALRVNGKNDSSAMDTATTDNSQQQPPLPEATQALVDRICKLTSISQLVEHPIPLRPPFEPLVQPVMPIMLTPRERKKLRRQMRLEKQKEKEDRIRLGLEAAPAGKLKLSNLMRVLGDQAVQDPTKLEAQVRAEVAARHAKHLADNESRKLKPEERRAKRLEKRMRDTQFSVNVAVFLVKDLSNPRYRYKVDINAQQYLLTGIVVHFQDMNLVIVEGGPRSIKRYKRLMLNRIKWGQAWSKKSRMAPAADDAADDSDNSEAESDDDAADATGAISSATSTDGCSLVWEGTVKEHNFKKWSFLVCPTEGTAREALRSHGVEHYWDMALNQAVGGESHD</sequence>
<dbReference type="InterPro" id="IPR027104">
    <property type="entry name" value="Prp3"/>
</dbReference>
<dbReference type="Proteomes" id="UP000008743">
    <property type="component" value="Unassembled WGS sequence"/>
</dbReference>
<dbReference type="PhylomeDB" id="A0A0D2WUY1"/>
<dbReference type="PANTHER" id="PTHR14212:SF0">
    <property type="entry name" value="U4_U6 SMALL NUCLEAR RIBONUCLEOPROTEIN PRP3"/>
    <property type="match status" value="1"/>
</dbReference>
<proteinExistence type="predicted"/>
<evidence type="ECO:0000256" key="4">
    <source>
        <dbReference type="ARBA" id="ARBA00023242"/>
    </source>
</evidence>
<dbReference type="AlphaFoldDB" id="A0A0D2WUY1"/>
<dbReference type="FunCoup" id="A0A0D2WUY1">
    <property type="interactions" value="476"/>
</dbReference>
<dbReference type="Pfam" id="PF08572">
    <property type="entry name" value="PRP3"/>
    <property type="match status" value="1"/>
</dbReference>
<dbReference type="eggNOG" id="KOG2769">
    <property type="taxonomic scope" value="Eukaryota"/>
</dbReference>
<organism evidence="8 9">
    <name type="scientific">Capsaspora owczarzaki (strain ATCC 30864)</name>
    <dbReference type="NCBI Taxonomy" id="595528"/>
    <lineage>
        <taxon>Eukaryota</taxon>
        <taxon>Filasterea</taxon>
        <taxon>Capsaspora</taxon>
    </lineage>
</organism>
<dbReference type="STRING" id="595528.A0A0D2WUY1"/>
<gene>
    <name evidence="8" type="ORF">CAOG_006830</name>
</gene>
<evidence type="ECO:0000259" key="6">
    <source>
        <dbReference type="Pfam" id="PF06544"/>
    </source>
</evidence>
<feature type="region of interest" description="Disordered" evidence="5">
    <location>
        <begin position="151"/>
        <end position="183"/>
    </location>
</feature>
<feature type="domain" description="Small nuclear ribonucleoprotein Prp3 C-terminal" evidence="6">
    <location>
        <begin position="546"/>
        <end position="697"/>
    </location>
</feature>
<evidence type="ECO:0000313" key="9">
    <source>
        <dbReference type="Proteomes" id="UP000008743"/>
    </source>
</evidence>
<feature type="region of interest" description="Disordered" evidence="5">
    <location>
        <begin position="216"/>
        <end position="254"/>
    </location>
</feature>
<feature type="compositionally biased region" description="Basic and acidic residues" evidence="5">
    <location>
        <begin position="151"/>
        <end position="169"/>
    </location>
</feature>
<keyword evidence="9" id="KW-1185">Reference proteome</keyword>
<feature type="region of interest" description="Disordered" evidence="5">
    <location>
        <begin position="617"/>
        <end position="640"/>
    </location>
</feature>
<dbReference type="InterPro" id="IPR013881">
    <property type="entry name" value="Pre-mRNA_splic_Prp3_dom"/>
</dbReference>
<dbReference type="InParanoid" id="A0A0D2WUY1"/>
<comment type="subcellular location">
    <subcellularLocation>
        <location evidence="1">Nucleus</location>
    </subcellularLocation>
</comment>
<keyword evidence="2" id="KW-0507">mRNA processing</keyword>
<name>A0A0D2WUY1_CAPO3</name>
<dbReference type="GO" id="GO:0046540">
    <property type="term" value="C:U4/U6 x U5 tri-snRNP complex"/>
    <property type="evidence" value="ECO:0007669"/>
    <property type="project" value="InterPro"/>
</dbReference>
<evidence type="ECO:0000256" key="1">
    <source>
        <dbReference type="ARBA" id="ARBA00004123"/>
    </source>
</evidence>
<accession>A0A0D2WUY1</accession>
<protein>
    <submittedName>
        <fullName evidence="8">Pre-mRNA processing factor PRP3</fullName>
    </submittedName>
</protein>
<dbReference type="PANTHER" id="PTHR14212">
    <property type="entry name" value="U4/U6-ASSOCIATED RNA SPLICING FACTOR-RELATED"/>
    <property type="match status" value="1"/>
</dbReference>
<dbReference type="OrthoDB" id="10264544at2759"/>
<dbReference type="Pfam" id="PF06544">
    <property type="entry name" value="Prp3_C"/>
    <property type="match status" value="1"/>
</dbReference>
<dbReference type="RefSeq" id="XP_004344451.1">
    <property type="nucleotide sequence ID" value="XM_004344401.2"/>
</dbReference>
<evidence type="ECO:0000313" key="8">
    <source>
        <dbReference type="EMBL" id="KJE96520.1"/>
    </source>
</evidence>
<dbReference type="InterPro" id="IPR010541">
    <property type="entry name" value="Prp3_C"/>
</dbReference>
<dbReference type="CDD" id="cd24162">
    <property type="entry name" value="Prp3_C"/>
    <property type="match status" value="1"/>
</dbReference>
<dbReference type="EMBL" id="KE346371">
    <property type="protein sequence ID" value="KJE96520.1"/>
    <property type="molecule type" value="Genomic_DNA"/>
</dbReference>
<evidence type="ECO:0000256" key="5">
    <source>
        <dbReference type="SAM" id="MobiDB-lite"/>
    </source>
</evidence>